<feature type="region of interest" description="Disordered" evidence="6">
    <location>
        <begin position="60"/>
        <end position="95"/>
    </location>
</feature>
<evidence type="ECO:0000256" key="1">
    <source>
        <dbReference type="ARBA" id="ARBA00007359"/>
    </source>
</evidence>
<keyword evidence="7" id="KW-1133">Transmembrane helix</keyword>
<keyword evidence="7" id="KW-0812">Transmembrane</keyword>
<proteinExistence type="inferred from homology"/>
<sequence>MDVLAVSGIKLSPVKGFEQLAELRAQNHEHLRGRNNVTSCRSPTREINTKLIKDELKKKRHQEFLKRRSVSPEPCRPSHSPETSSAKLCSPTGRRDPVMIVQQSCTTDGSNSHRQGRQVGQEKGQTSIFMSTSHPPPVVSAQKTVIGWSVQSERSENRGSRRMLRDMAVQTDSGLANVKESDIQLLAEYLQEALWREEAVKKKLAALQESTLNLVNSSNFIWTSRCSEDLLKNKIRALEEQLQVCLQKFPKDGVKKLVFQMEKQKVLYEEKALVALQKAMQDKTEAVSKAATLQEALITANAETVRWQKVYEELKRSFEQLRENQRLSNQQLQQLQEHMEISRSREAELGEEVALLEQEKQELQYNISLLEVDNHTLRDEIQRLRGDSESQDFIILRLPAAEETEPEEPERRDSLLEEQLRHIQEKLCIKESECEELQAELHTMEQECKSTQARLSQCRDELRQLSHRRRSPVRTERVRERVRERKRERGRERKLLGSRCVAWIFSLLLLTVVQAAMLWLWYPPFRQQIEDLYMDIGKRILSRYDLCLIQEVRDSKGEAVQALVEYLNSRLDETVSYTYAASERLGRNSYKEQYVYIYRNNTLEVIEHYQYKPEGGGNNQTDVFSREPFIIRFHSPTTLVKDFVLIGQHTCPKNAMKEIDQLYTVFKDTQKKWEIDNVVILGDLNAGCSYITVKGWQVLRLRTDPKFHWLIGDKEDTTVREKTQCAYDRIIVHGREMISCIVPGSAQAFNFREKFHLTEEEALEVSDHFPVEVDLKPNSLTHNEL</sequence>
<keyword evidence="4" id="KW-0378">Hydrolase</keyword>
<keyword evidence="2" id="KW-0540">Nuclease</keyword>
<dbReference type="SMART" id="SM00476">
    <property type="entry name" value="DNaseIc"/>
    <property type="match status" value="1"/>
</dbReference>
<protein>
    <submittedName>
        <fullName evidence="9">Deoxyribonuclease gamma</fullName>
    </submittedName>
</protein>
<reference evidence="9 10" key="1">
    <citation type="submission" date="2019-04" db="EMBL/GenBank/DDBJ databases">
        <title>Chromosome genome assembly for Takifugu flavidus.</title>
        <authorList>
            <person name="Xiao S."/>
        </authorList>
    </citation>
    <scope>NUCLEOTIDE SEQUENCE [LARGE SCALE GENOMIC DNA]</scope>
    <source>
        <strain evidence="9">HTHZ2018</strain>
        <tissue evidence="9">Muscle</tissue>
    </source>
</reference>
<evidence type="ECO:0000256" key="2">
    <source>
        <dbReference type="ARBA" id="ARBA00022722"/>
    </source>
</evidence>
<keyword evidence="7" id="KW-0472">Membrane</keyword>
<dbReference type="PANTHER" id="PTHR11371">
    <property type="entry name" value="DEOXYRIBONUCLEASE"/>
    <property type="match status" value="1"/>
</dbReference>
<gene>
    <name evidence="9" type="ORF">D4764_08G0005460</name>
</gene>
<dbReference type="InterPro" id="IPR036691">
    <property type="entry name" value="Endo/exonu/phosph_ase_sf"/>
</dbReference>
<dbReference type="Proteomes" id="UP000324091">
    <property type="component" value="Chromosome 8"/>
</dbReference>
<accession>A0A5C6MP51</accession>
<keyword evidence="3" id="KW-0255">Endonuclease</keyword>
<dbReference type="GO" id="GO:0006308">
    <property type="term" value="P:DNA catabolic process"/>
    <property type="evidence" value="ECO:0007669"/>
    <property type="project" value="InterPro"/>
</dbReference>
<dbReference type="Gene3D" id="3.60.10.10">
    <property type="entry name" value="Endonuclease/exonuclease/phosphatase"/>
    <property type="match status" value="1"/>
</dbReference>
<evidence type="ECO:0000256" key="6">
    <source>
        <dbReference type="SAM" id="MobiDB-lite"/>
    </source>
</evidence>
<evidence type="ECO:0000313" key="10">
    <source>
        <dbReference type="Proteomes" id="UP000324091"/>
    </source>
</evidence>
<dbReference type="CDD" id="cd21912">
    <property type="entry name" value="CC1_T3JAM"/>
    <property type="match status" value="1"/>
</dbReference>
<dbReference type="SUPFAM" id="SSF56219">
    <property type="entry name" value="DNase I-like"/>
    <property type="match status" value="1"/>
</dbReference>
<dbReference type="GO" id="GO:0004530">
    <property type="term" value="F:deoxyribonuclease I activity"/>
    <property type="evidence" value="ECO:0007669"/>
    <property type="project" value="TreeGrafter"/>
</dbReference>
<dbReference type="PRINTS" id="PR00130">
    <property type="entry name" value="DNASEI"/>
</dbReference>
<feature type="coiled-coil region" evidence="5">
    <location>
        <begin position="434"/>
        <end position="468"/>
    </location>
</feature>
<evidence type="ECO:0000256" key="5">
    <source>
        <dbReference type="SAM" id="Coils"/>
    </source>
</evidence>
<evidence type="ECO:0000313" key="9">
    <source>
        <dbReference type="EMBL" id="TWW56559.1"/>
    </source>
</evidence>
<comment type="similarity">
    <text evidence="1">Belongs to the DNase I family.</text>
</comment>
<dbReference type="InterPro" id="IPR016202">
    <property type="entry name" value="DNase_I"/>
</dbReference>
<evidence type="ECO:0000256" key="4">
    <source>
        <dbReference type="ARBA" id="ARBA00022801"/>
    </source>
</evidence>
<feature type="coiled-coil region" evidence="5">
    <location>
        <begin position="276"/>
        <end position="387"/>
    </location>
</feature>
<dbReference type="EMBL" id="RHFK02000021">
    <property type="protein sequence ID" value="TWW56559.1"/>
    <property type="molecule type" value="Genomic_DNA"/>
</dbReference>
<dbReference type="PANTHER" id="PTHR11371:SF11">
    <property type="entry name" value="DEOXYRIBONUCLEASE"/>
    <property type="match status" value="1"/>
</dbReference>
<keyword evidence="5" id="KW-0175">Coiled coil</keyword>
<dbReference type="Pfam" id="PF03372">
    <property type="entry name" value="Exo_endo_phos"/>
    <property type="match status" value="1"/>
</dbReference>
<feature type="transmembrane region" description="Helical" evidence="7">
    <location>
        <begin position="500"/>
        <end position="522"/>
    </location>
</feature>
<dbReference type="GO" id="GO:0003677">
    <property type="term" value="F:DNA binding"/>
    <property type="evidence" value="ECO:0007669"/>
    <property type="project" value="TreeGrafter"/>
</dbReference>
<evidence type="ECO:0000256" key="3">
    <source>
        <dbReference type="ARBA" id="ARBA00022759"/>
    </source>
</evidence>
<dbReference type="CDD" id="cd10282">
    <property type="entry name" value="DNase1"/>
    <property type="match status" value="1"/>
</dbReference>
<dbReference type="GO" id="GO:0005634">
    <property type="term" value="C:nucleus"/>
    <property type="evidence" value="ECO:0007669"/>
    <property type="project" value="TreeGrafter"/>
</dbReference>
<keyword evidence="10" id="KW-1185">Reference proteome</keyword>
<evidence type="ECO:0000259" key="8">
    <source>
        <dbReference type="Pfam" id="PF03372"/>
    </source>
</evidence>
<evidence type="ECO:0000256" key="7">
    <source>
        <dbReference type="SAM" id="Phobius"/>
    </source>
</evidence>
<dbReference type="InterPro" id="IPR005135">
    <property type="entry name" value="Endo/exonuclease/phosphatase"/>
</dbReference>
<dbReference type="AlphaFoldDB" id="A0A5C6MP51"/>
<feature type="domain" description="Endonuclease/exonuclease/phosphatase" evidence="8">
    <location>
        <begin position="539"/>
        <end position="768"/>
    </location>
</feature>
<name>A0A5C6MP51_9TELE</name>
<organism evidence="9 10">
    <name type="scientific">Takifugu flavidus</name>
    <name type="common">sansaifugu</name>
    <dbReference type="NCBI Taxonomy" id="433684"/>
    <lineage>
        <taxon>Eukaryota</taxon>
        <taxon>Metazoa</taxon>
        <taxon>Chordata</taxon>
        <taxon>Craniata</taxon>
        <taxon>Vertebrata</taxon>
        <taxon>Euteleostomi</taxon>
        <taxon>Actinopterygii</taxon>
        <taxon>Neopterygii</taxon>
        <taxon>Teleostei</taxon>
        <taxon>Neoteleostei</taxon>
        <taxon>Acanthomorphata</taxon>
        <taxon>Eupercaria</taxon>
        <taxon>Tetraodontiformes</taxon>
        <taxon>Tetradontoidea</taxon>
        <taxon>Tetraodontidae</taxon>
        <taxon>Takifugu</taxon>
    </lineage>
</organism>
<comment type="caution">
    <text evidence="9">The sequence shown here is derived from an EMBL/GenBank/DDBJ whole genome shotgun (WGS) entry which is preliminary data.</text>
</comment>